<dbReference type="PROSITE" id="PS51683">
    <property type="entry name" value="SAM_OMT_II"/>
    <property type="match status" value="1"/>
</dbReference>
<keyword evidence="2" id="KW-0808">Transferase</keyword>
<dbReference type="InterPro" id="IPR012967">
    <property type="entry name" value="COMT_dimerisation"/>
</dbReference>
<evidence type="ECO:0000256" key="3">
    <source>
        <dbReference type="ARBA" id="ARBA00022691"/>
    </source>
</evidence>
<evidence type="ECO:0000313" key="7">
    <source>
        <dbReference type="EMBL" id="XCM82822.1"/>
    </source>
</evidence>
<evidence type="ECO:0000259" key="6">
    <source>
        <dbReference type="Pfam" id="PF08100"/>
    </source>
</evidence>
<dbReference type="EMBL" id="CP159872">
    <property type="protein sequence ID" value="XCM82822.1"/>
    <property type="molecule type" value="Genomic_DNA"/>
</dbReference>
<dbReference type="InterPro" id="IPR029063">
    <property type="entry name" value="SAM-dependent_MTases_sf"/>
</dbReference>
<dbReference type="InterPro" id="IPR001077">
    <property type="entry name" value="COMT_C"/>
</dbReference>
<evidence type="ECO:0000259" key="5">
    <source>
        <dbReference type="Pfam" id="PF00891"/>
    </source>
</evidence>
<dbReference type="Pfam" id="PF00891">
    <property type="entry name" value="Methyltransf_2"/>
    <property type="match status" value="1"/>
</dbReference>
<dbReference type="Gene3D" id="3.40.50.150">
    <property type="entry name" value="Vaccinia Virus protein VP39"/>
    <property type="match status" value="1"/>
</dbReference>
<dbReference type="GO" id="GO:0032259">
    <property type="term" value="P:methylation"/>
    <property type="evidence" value="ECO:0007669"/>
    <property type="project" value="UniProtKB-KW"/>
</dbReference>
<dbReference type="GO" id="GO:0046983">
    <property type="term" value="F:protein dimerization activity"/>
    <property type="evidence" value="ECO:0007669"/>
    <property type="project" value="InterPro"/>
</dbReference>
<dbReference type="InterPro" id="IPR016461">
    <property type="entry name" value="COMT-like"/>
</dbReference>
<dbReference type="Pfam" id="PF08100">
    <property type="entry name" value="Dimerisation"/>
    <property type="match status" value="1"/>
</dbReference>
<reference evidence="7" key="1">
    <citation type="submission" date="2024-06" db="EMBL/GenBank/DDBJ databases">
        <title>The genome sequences of Kitasatospora sp. strain HUAS MG31.</title>
        <authorList>
            <person name="Mo P."/>
        </authorList>
    </citation>
    <scope>NUCLEOTIDE SEQUENCE</scope>
    <source>
        <strain evidence="7">HUAS MG31</strain>
    </source>
</reference>
<keyword evidence="1 7" id="KW-0489">Methyltransferase</keyword>
<dbReference type="Gene3D" id="1.10.10.10">
    <property type="entry name" value="Winged helix-like DNA-binding domain superfamily/Winged helix DNA-binding domain"/>
    <property type="match status" value="1"/>
</dbReference>
<evidence type="ECO:0000256" key="1">
    <source>
        <dbReference type="ARBA" id="ARBA00022603"/>
    </source>
</evidence>
<proteinExistence type="predicted"/>
<feature type="domain" description="O-methyltransferase dimerisation" evidence="6">
    <location>
        <begin position="255"/>
        <end position="333"/>
    </location>
</feature>
<feature type="region of interest" description="Disordered" evidence="4">
    <location>
        <begin position="227"/>
        <end position="250"/>
    </location>
</feature>
<evidence type="ECO:0000256" key="2">
    <source>
        <dbReference type="ARBA" id="ARBA00022679"/>
    </source>
</evidence>
<dbReference type="RefSeq" id="WP_354643757.1">
    <property type="nucleotide sequence ID" value="NZ_CP159872.1"/>
</dbReference>
<protein>
    <submittedName>
        <fullName evidence="7">Methyltransferase</fullName>
    </submittedName>
</protein>
<feature type="compositionally biased region" description="Basic and acidic residues" evidence="4">
    <location>
        <begin position="239"/>
        <end position="250"/>
    </location>
</feature>
<feature type="domain" description="O-methyltransferase C-terminal" evidence="5">
    <location>
        <begin position="355"/>
        <end position="560"/>
    </location>
</feature>
<dbReference type="PANTHER" id="PTHR43712">
    <property type="entry name" value="PUTATIVE (AFU_ORTHOLOGUE AFUA_4G14580)-RELATED"/>
    <property type="match status" value="1"/>
</dbReference>
<dbReference type="InterPro" id="IPR036390">
    <property type="entry name" value="WH_DNA-bd_sf"/>
</dbReference>
<dbReference type="AlphaFoldDB" id="A0AAU8K5T4"/>
<evidence type="ECO:0000256" key="4">
    <source>
        <dbReference type="SAM" id="MobiDB-lite"/>
    </source>
</evidence>
<name>A0AAU8K5T4_9ACTN</name>
<keyword evidence="3" id="KW-0949">S-adenosyl-L-methionine</keyword>
<dbReference type="SUPFAM" id="SSF53335">
    <property type="entry name" value="S-adenosyl-L-methionine-dependent methyltransferases"/>
    <property type="match status" value="1"/>
</dbReference>
<accession>A0AAU8K5T4</accession>
<gene>
    <name evidence="7" type="ORF">ABWK59_29875</name>
</gene>
<organism evidence="7">
    <name type="scientific">Kitasatospora camelliae</name>
    <dbReference type="NCBI Taxonomy" id="3156397"/>
    <lineage>
        <taxon>Bacteria</taxon>
        <taxon>Bacillati</taxon>
        <taxon>Actinomycetota</taxon>
        <taxon>Actinomycetes</taxon>
        <taxon>Kitasatosporales</taxon>
        <taxon>Streptomycetaceae</taxon>
        <taxon>Kitasatospora</taxon>
    </lineage>
</organism>
<dbReference type="KEGG" id="kcm:ABWK59_29875"/>
<sequence>MSTVHAPTAAPTDRCDLDRIEDAVAFIRTHDTAGVLAALLPGLDPAERAGLAAHSAFTHAAVLVFPESVAGLREELRAGGLDVGPVTPSVVVRDRLARRYGRPADTLDVGILRAPVTAADGRPCEVEIFALAVPAGAGQDAVVAAERARQHEAHLALEVTRPDAVVLAGLRETLLTRGRMTADGGGHNAHEGSTVLYFRCPEDTGTPYTRLELNARGAHPGVLGRHLGEGTPAQSAGRGGHDGADGHRGPAERLLHLMTGAWATQALAVAADLRLADHLAAEPRPDLARLADLTGTHRESLGRLLRYLATLGVVTTADPADGYLLTPIGELLRTDAESSLHPLALMYGGPFYRSFGELGHSVRTGREGFDHLFGAHHFEYFAERPELADLFDRSMAASSAMFGPIPGLVDLSAVRTVVDVAGGNGELLSRILRAAPHLEGVLLERPHAVEAARATMAKAGCADRCRLEAGDFTRAVPAGGDLYLLSRVLHDWDDEQCLAILRRIAAAMPEHAELLVVERLLPQDGQDSLAVPWDVHMLCNVGGRERTSAHYADLLATAGLRLTSHTELPLDAALLRVRKA</sequence>
<dbReference type="SUPFAM" id="SSF46785">
    <property type="entry name" value="Winged helix' DNA-binding domain"/>
    <property type="match status" value="1"/>
</dbReference>
<dbReference type="InterPro" id="IPR036388">
    <property type="entry name" value="WH-like_DNA-bd_sf"/>
</dbReference>
<dbReference type="GO" id="GO:0008171">
    <property type="term" value="F:O-methyltransferase activity"/>
    <property type="evidence" value="ECO:0007669"/>
    <property type="project" value="InterPro"/>
</dbReference>
<dbReference type="PANTHER" id="PTHR43712:SF2">
    <property type="entry name" value="O-METHYLTRANSFERASE CICE"/>
    <property type="match status" value="1"/>
</dbReference>
<dbReference type="Gene3D" id="1.10.287.1350">
    <property type="match status" value="1"/>
</dbReference>